<gene>
    <name evidence="2" type="ORF">CDL10_02280</name>
</gene>
<sequence length="176" mass="19934">MDITTVLWSLAALIAVVVMYYFINRKNITLEEAKRKQLKQQLGQQINATVQKKATPQTLQAYERLMILIDRIAVAKLVSRVQPVSTEKKDYADFLIKNIEQEFDFNASQELYVSKEAWSVVDAAKNAVIQDILKTTLSIESNSAYDLQSNLLKINNSQALITLAKSKLREDVANLV</sequence>
<keyword evidence="1" id="KW-0472">Membrane</keyword>
<accession>A0A2M9R3X9</accession>
<feature type="transmembrane region" description="Helical" evidence="1">
    <location>
        <begin position="6"/>
        <end position="23"/>
    </location>
</feature>
<dbReference type="RefSeq" id="WP_100677033.1">
    <property type="nucleotide sequence ID" value="NZ_NIPO01000001.1"/>
</dbReference>
<dbReference type="InterPro" id="IPR057695">
    <property type="entry name" value="DUF7935"/>
</dbReference>
<organism evidence="2 3">
    <name type="scientific">Avrilella dinanensis</name>
    <dbReference type="NCBI Taxonomy" id="2008672"/>
    <lineage>
        <taxon>Bacteria</taxon>
        <taxon>Pseudomonadati</taxon>
        <taxon>Bacteroidota</taxon>
        <taxon>Flavobacteriia</taxon>
        <taxon>Flavobacteriales</taxon>
        <taxon>Flavobacteriaceae</taxon>
        <taxon>Avrilella</taxon>
    </lineage>
</organism>
<keyword evidence="1" id="KW-0812">Transmembrane</keyword>
<protein>
    <submittedName>
        <fullName evidence="2">Uncharacterized protein</fullName>
    </submittedName>
</protein>
<keyword evidence="3" id="KW-1185">Reference proteome</keyword>
<evidence type="ECO:0000313" key="3">
    <source>
        <dbReference type="Proteomes" id="UP000231960"/>
    </source>
</evidence>
<comment type="caution">
    <text evidence="2">The sequence shown here is derived from an EMBL/GenBank/DDBJ whole genome shotgun (WGS) entry which is preliminary data.</text>
</comment>
<evidence type="ECO:0000256" key="1">
    <source>
        <dbReference type="SAM" id="Phobius"/>
    </source>
</evidence>
<dbReference type="OrthoDB" id="1493032at2"/>
<keyword evidence="1" id="KW-1133">Transmembrane helix</keyword>
<dbReference type="EMBL" id="NIPO01000001">
    <property type="protein sequence ID" value="PJR03465.1"/>
    <property type="molecule type" value="Genomic_DNA"/>
</dbReference>
<dbReference type="AlphaFoldDB" id="A0A2M9R3X9"/>
<name>A0A2M9R3X9_9FLAO</name>
<reference evidence="2 3" key="1">
    <citation type="submission" date="2017-06" db="EMBL/GenBank/DDBJ databases">
        <title>Description of Avrilella dinanensis gen. nov. sp. nov.</title>
        <authorList>
            <person name="Leyer C."/>
            <person name="Sassi M."/>
            <person name="Minet J."/>
            <person name="Kayal S."/>
            <person name="Cattoir V."/>
        </authorList>
    </citation>
    <scope>NUCLEOTIDE SEQUENCE [LARGE SCALE GENOMIC DNA]</scope>
    <source>
        <strain evidence="2 3">UR159</strain>
    </source>
</reference>
<evidence type="ECO:0000313" key="2">
    <source>
        <dbReference type="EMBL" id="PJR03465.1"/>
    </source>
</evidence>
<proteinExistence type="predicted"/>
<dbReference type="Pfam" id="PF25589">
    <property type="entry name" value="DUF7935"/>
    <property type="match status" value="1"/>
</dbReference>
<dbReference type="Proteomes" id="UP000231960">
    <property type="component" value="Unassembled WGS sequence"/>
</dbReference>